<sequence>MAEGTWKSLCLSVFDYKTEKYVIAQNKKVGVLFRCIQLAVLGYIIGWVFITKKGYQDTEDSIQSSVMTKLKGVTLTNTSANGPRLWDAVDYVFPPQGDRVFFVITNLIQTPDQKLGHCPESSKVPDARCRTDDDCNPQEAVVAGNGIKTGHCINETGTCEIYAWCPIEKPSPPINPILGKAENFTVYIKNSVRFSKFSFSRSNVKDTGVYLKNCTYDEINHPYCPVFRLGDIVSRAGHDFQEMAIKGGVIGILIEWNCDLDKSYSKCIPKYSFTRLDDNSNNTSGYNFRFAKYYKNISGEEYRTLTKVFGIRFDVMVNGKAGKFNIIPTVINIGSGLALLGAGVFFCDLVLLYMMKKSTVYRARKFESVKKVKKNETGKGDGKQIIETQKLTDVPAET</sequence>
<gene>
    <name evidence="16" type="ORF">HHUSO_G26804</name>
</gene>
<evidence type="ECO:0000313" key="17">
    <source>
        <dbReference type="Proteomes" id="UP001369086"/>
    </source>
</evidence>
<comment type="caution">
    <text evidence="16">The sequence shown here is derived from an EMBL/GenBank/DDBJ whole genome shotgun (WGS) entry which is preliminary data.</text>
</comment>
<keyword evidence="15" id="KW-0675">Receptor</keyword>
<comment type="subcellular location">
    <subcellularLocation>
        <location evidence="1">Cell membrane</location>
        <topology evidence="1">Multi-pass membrane protein</topology>
    </subcellularLocation>
    <subcellularLocation>
        <location evidence="15">Membrane</location>
        <topology evidence="15">Multi-pass membrane protein</topology>
    </subcellularLocation>
</comment>
<dbReference type="PIRSF" id="PIRSF005713">
    <property type="entry name" value="P2X_purinoceptor"/>
    <property type="match status" value="1"/>
</dbReference>
<evidence type="ECO:0000256" key="9">
    <source>
        <dbReference type="ARBA" id="ARBA00023157"/>
    </source>
</evidence>
<evidence type="ECO:0000256" key="10">
    <source>
        <dbReference type="ARBA" id="ARBA00023180"/>
    </source>
</evidence>
<dbReference type="InterPro" id="IPR001429">
    <property type="entry name" value="P2X_purnocptor"/>
</dbReference>
<dbReference type="InterPro" id="IPR027309">
    <property type="entry name" value="P2X_extracellular_dom_sf"/>
</dbReference>
<keyword evidence="5 15" id="KW-0812">Transmembrane</keyword>
<evidence type="ECO:0000313" key="16">
    <source>
        <dbReference type="EMBL" id="KAK6473397.1"/>
    </source>
</evidence>
<evidence type="ECO:0000256" key="2">
    <source>
        <dbReference type="ARBA" id="ARBA00009848"/>
    </source>
</evidence>
<accession>A0ABR0YL90</accession>
<evidence type="ECO:0000256" key="1">
    <source>
        <dbReference type="ARBA" id="ARBA00004651"/>
    </source>
</evidence>
<evidence type="ECO:0000256" key="11">
    <source>
        <dbReference type="ARBA" id="ARBA00023286"/>
    </source>
</evidence>
<dbReference type="PROSITE" id="PS01212">
    <property type="entry name" value="P2X_RECEPTOR"/>
    <property type="match status" value="1"/>
</dbReference>
<keyword evidence="4" id="KW-1003">Cell membrane</keyword>
<evidence type="ECO:0000256" key="12">
    <source>
        <dbReference type="ARBA" id="ARBA00023303"/>
    </source>
</evidence>
<keyword evidence="6 15" id="KW-1133">Transmembrane helix</keyword>
<reference evidence="16 17" key="1">
    <citation type="submission" date="2021-05" db="EMBL/GenBank/DDBJ databases">
        <authorList>
            <person name="Zahm M."/>
            <person name="Klopp C."/>
            <person name="Cabau C."/>
            <person name="Kuhl H."/>
            <person name="Suciu R."/>
            <person name="Ciorpac M."/>
            <person name="Holostenco D."/>
            <person name="Gessner J."/>
            <person name="Wuertz S."/>
            <person name="Hohne C."/>
            <person name="Stock M."/>
            <person name="Gislard M."/>
            <person name="Lluch J."/>
            <person name="Milhes M."/>
            <person name="Lampietro C."/>
            <person name="Lopez Roques C."/>
            <person name="Donnadieu C."/>
            <person name="Du K."/>
            <person name="Schartl M."/>
            <person name="Guiguen Y."/>
        </authorList>
    </citation>
    <scope>NUCLEOTIDE SEQUENCE [LARGE SCALE GENOMIC DNA]</scope>
    <source>
        <strain evidence="16">Hh-F2</strain>
        <tissue evidence="16">Blood</tissue>
    </source>
</reference>
<organism evidence="16 17">
    <name type="scientific">Huso huso</name>
    <name type="common">Beluga</name>
    <name type="synonym">Acipenser huso</name>
    <dbReference type="NCBI Taxonomy" id="61971"/>
    <lineage>
        <taxon>Eukaryota</taxon>
        <taxon>Metazoa</taxon>
        <taxon>Chordata</taxon>
        <taxon>Craniata</taxon>
        <taxon>Vertebrata</taxon>
        <taxon>Euteleostomi</taxon>
        <taxon>Actinopterygii</taxon>
        <taxon>Chondrostei</taxon>
        <taxon>Acipenseriformes</taxon>
        <taxon>Acipenseridae</taxon>
        <taxon>Huso</taxon>
    </lineage>
</organism>
<keyword evidence="3 14" id="KW-0813">Transport</keyword>
<dbReference type="PANTHER" id="PTHR10125:SF12">
    <property type="entry name" value="P2X PURINOCEPTOR 5"/>
    <property type="match status" value="1"/>
</dbReference>
<keyword evidence="8 14" id="KW-0472">Membrane</keyword>
<dbReference type="PRINTS" id="PR01307">
    <property type="entry name" value="P2XRECEPTOR"/>
</dbReference>
<dbReference type="InterPro" id="IPR059116">
    <property type="entry name" value="P2X_receptor"/>
</dbReference>
<feature type="transmembrane region" description="Helical" evidence="15">
    <location>
        <begin position="31"/>
        <end position="50"/>
    </location>
</feature>
<comment type="similarity">
    <text evidence="2 14 15">Belongs to the P2X receptor family.</text>
</comment>
<evidence type="ECO:0000256" key="7">
    <source>
        <dbReference type="ARBA" id="ARBA00023065"/>
    </source>
</evidence>
<evidence type="ECO:0000256" key="6">
    <source>
        <dbReference type="ARBA" id="ARBA00022989"/>
    </source>
</evidence>
<evidence type="ECO:0000256" key="8">
    <source>
        <dbReference type="ARBA" id="ARBA00023136"/>
    </source>
</evidence>
<comment type="function">
    <text evidence="15">Receptor for ATP that acts as a ligand-gated ion channel.</text>
</comment>
<dbReference type="Pfam" id="PF00864">
    <property type="entry name" value="P2X_receptor"/>
    <property type="match status" value="1"/>
</dbReference>
<evidence type="ECO:0000256" key="14">
    <source>
        <dbReference type="PIRNR" id="PIRNR005713"/>
    </source>
</evidence>
<keyword evidence="10" id="KW-0325">Glycoprotein</keyword>
<proteinExistence type="inferred from homology"/>
<evidence type="ECO:0000256" key="4">
    <source>
        <dbReference type="ARBA" id="ARBA00022475"/>
    </source>
</evidence>
<dbReference type="EMBL" id="JAHFZB010000027">
    <property type="protein sequence ID" value="KAK6473397.1"/>
    <property type="molecule type" value="Genomic_DNA"/>
</dbReference>
<evidence type="ECO:0000256" key="15">
    <source>
        <dbReference type="RuleBase" id="RU000681"/>
    </source>
</evidence>
<dbReference type="PANTHER" id="PTHR10125">
    <property type="entry name" value="P2X PURINOCEPTOR"/>
    <property type="match status" value="1"/>
</dbReference>
<name>A0ABR0YL90_HUSHU</name>
<dbReference type="InterPro" id="IPR053792">
    <property type="entry name" value="P2X_RECEPTOR_CS"/>
</dbReference>
<dbReference type="Proteomes" id="UP001369086">
    <property type="component" value="Unassembled WGS sequence"/>
</dbReference>
<keyword evidence="7 14" id="KW-0406">Ion transport</keyword>
<evidence type="ECO:0000256" key="13">
    <source>
        <dbReference type="ARBA" id="ARBA00036634"/>
    </source>
</evidence>
<keyword evidence="11 14" id="KW-1071">Ligand-gated ion channel</keyword>
<dbReference type="NCBIfam" id="TIGR00863">
    <property type="entry name" value="P2X"/>
    <property type="match status" value="1"/>
</dbReference>
<keyword evidence="12 15" id="KW-0407">Ion channel</keyword>
<dbReference type="Gene3D" id="1.10.287.940">
    <property type="entry name" value="atp-gated p2x4 ion channel"/>
    <property type="match status" value="1"/>
</dbReference>
<evidence type="ECO:0000256" key="3">
    <source>
        <dbReference type="ARBA" id="ARBA00022448"/>
    </source>
</evidence>
<dbReference type="Gene3D" id="2.60.490.10">
    <property type="entry name" value="atp-gated p2x4 ion channel domain"/>
    <property type="match status" value="1"/>
</dbReference>
<keyword evidence="17" id="KW-1185">Reference proteome</keyword>
<evidence type="ECO:0000256" key="5">
    <source>
        <dbReference type="ARBA" id="ARBA00022692"/>
    </source>
</evidence>
<keyword evidence="9" id="KW-1015">Disulfide bond</keyword>
<protein>
    <recommendedName>
        <fullName evidence="14 15">P2X purinoceptor</fullName>
    </recommendedName>
</protein>
<comment type="catalytic activity">
    <reaction evidence="13">
        <text>Ca(2+)(in) = Ca(2+)(out)</text>
        <dbReference type="Rhea" id="RHEA:29671"/>
        <dbReference type="ChEBI" id="CHEBI:29108"/>
    </reaction>
</comment>
<feature type="transmembrane region" description="Helical" evidence="15">
    <location>
        <begin position="333"/>
        <end position="355"/>
    </location>
</feature>